<reference evidence="1 2" key="1">
    <citation type="submission" date="2016-02" db="EMBL/GenBank/DDBJ databases">
        <title>Genome analysis of coral dinoflagellate symbionts highlights evolutionary adaptations to a symbiotic lifestyle.</title>
        <authorList>
            <person name="Aranda M."/>
            <person name="Li Y."/>
            <person name="Liew Y.J."/>
            <person name="Baumgarten S."/>
            <person name="Simakov O."/>
            <person name="Wilson M."/>
            <person name="Piel J."/>
            <person name="Ashoor H."/>
            <person name="Bougouffa S."/>
            <person name="Bajic V.B."/>
            <person name="Ryu T."/>
            <person name="Ravasi T."/>
            <person name="Bayer T."/>
            <person name="Micklem G."/>
            <person name="Kim H."/>
            <person name="Bhak J."/>
            <person name="Lajeunesse T.C."/>
            <person name="Voolstra C.R."/>
        </authorList>
    </citation>
    <scope>NUCLEOTIDE SEQUENCE [LARGE SCALE GENOMIC DNA]</scope>
    <source>
        <strain evidence="1 2">CCMP2467</strain>
    </source>
</reference>
<dbReference type="AlphaFoldDB" id="A0A1Q9C9W6"/>
<accession>A0A1Q9C9W6</accession>
<dbReference type="PANTHER" id="PTHR33880">
    <property type="entry name" value="EXPRESSED PROTEIN"/>
    <property type="match status" value="1"/>
</dbReference>
<name>A0A1Q9C9W6_SYMMI</name>
<gene>
    <name evidence="1" type="ORF">AK812_SmicGene49112</name>
</gene>
<protein>
    <submittedName>
        <fullName evidence="1">Uncharacterized protein</fullName>
    </submittedName>
</protein>
<dbReference type="OMA" id="YTGRSAH"/>
<proteinExistence type="predicted"/>
<sequence>MMRVCMTAALAAVAAAIPQPSPWPPVFHAYMLKNRSGQLRHTDLFYDWPYGGNLHIDRSPGQAPFYDNERQNGSTYYYTPNGTCKVIEMGVGLLPPNWLEDAHYGGKQAVVSPTDQSIRNCHVWTKGDAMGNYTGPFITYFEDEVTKTPARWVFFNGMSFDILSWEPGKKATPAQWQIPASCFSSVAAESPAQSSEVDYLHGASRLQSSRSATPLLM</sequence>
<dbReference type="InterPro" id="IPR038941">
    <property type="entry name" value="At4g14100-like"/>
</dbReference>
<dbReference type="Proteomes" id="UP000186817">
    <property type="component" value="Unassembled WGS sequence"/>
</dbReference>
<evidence type="ECO:0000313" key="1">
    <source>
        <dbReference type="EMBL" id="OLP79720.1"/>
    </source>
</evidence>
<keyword evidence="2" id="KW-1185">Reference proteome</keyword>
<dbReference type="PANTHER" id="PTHR33880:SF19">
    <property type="entry name" value="EXPRESSED PROTEIN"/>
    <property type="match status" value="1"/>
</dbReference>
<comment type="caution">
    <text evidence="1">The sequence shown here is derived from an EMBL/GenBank/DDBJ whole genome shotgun (WGS) entry which is preliminary data.</text>
</comment>
<dbReference type="OrthoDB" id="406551at2759"/>
<evidence type="ECO:0000313" key="2">
    <source>
        <dbReference type="Proteomes" id="UP000186817"/>
    </source>
</evidence>
<dbReference type="EMBL" id="LSRX01001452">
    <property type="protein sequence ID" value="OLP79720.1"/>
    <property type="molecule type" value="Genomic_DNA"/>
</dbReference>
<organism evidence="1 2">
    <name type="scientific">Symbiodinium microadriaticum</name>
    <name type="common">Dinoflagellate</name>
    <name type="synonym">Zooxanthella microadriatica</name>
    <dbReference type="NCBI Taxonomy" id="2951"/>
    <lineage>
        <taxon>Eukaryota</taxon>
        <taxon>Sar</taxon>
        <taxon>Alveolata</taxon>
        <taxon>Dinophyceae</taxon>
        <taxon>Suessiales</taxon>
        <taxon>Symbiodiniaceae</taxon>
        <taxon>Symbiodinium</taxon>
    </lineage>
</organism>